<dbReference type="InterPro" id="IPR054593">
    <property type="entry name" value="Beta-mannosidase-like_N2"/>
</dbReference>
<dbReference type="Proteomes" id="UP000515291">
    <property type="component" value="Chromosome"/>
</dbReference>
<dbReference type="InterPro" id="IPR036156">
    <property type="entry name" value="Beta-gal/glucu_dom_sf"/>
</dbReference>
<keyword evidence="4" id="KW-0326">Glycosidase</keyword>
<dbReference type="Gene3D" id="2.60.120.260">
    <property type="entry name" value="Galactose-binding domain-like"/>
    <property type="match status" value="1"/>
</dbReference>
<evidence type="ECO:0000256" key="3">
    <source>
        <dbReference type="ARBA" id="ARBA00022801"/>
    </source>
</evidence>
<evidence type="ECO:0000256" key="1">
    <source>
        <dbReference type="ARBA" id="ARBA00000829"/>
    </source>
</evidence>
<organism evidence="6 7">
    <name type="scientific">Tardiphaga robiniae</name>
    <dbReference type="NCBI Taxonomy" id="943830"/>
    <lineage>
        <taxon>Bacteria</taxon>
        <taxon>Pseudomonadati</taxon>
        <taxon>Pseudomonadota</taxon>
        <taxon>Alphaproteobacteria</taxon>
        <taxon>Hyphomicrobiales</taxon>
        <taxon>Nitrobacteraceae</taxon>
        <taxon>Tardiphaga</taxon>
    </lineage>
</organism>
<name>A0A7G6U1P3_9BRAD</name>
<evidence type="ECO:0000259" key="5">
    <source>
        <dbReference type="Pfam" id="PF22666"/>
    </source>
</evidence>
<dbReference type="InterPro" id="IPR013783">
    <property type="entry name" value="Ig-like_fold"/>
</dbReference>
<dbReference type="GO" id="GO:0004567">
    <property type="term" value="F:beta-mannosidase activity"/>
    <property type="evidence" value="ECO:0007669"/>
    <property type="project" value="UniProtKB-EC"/>
</dbReference>
<gene>
    <name evidence="6" type="ORF">HB776_18235</name>
</gene>
<dbReference type="SUPFAM" id="SSF51445">
    <property type="entry name" value="(Trans)glycosidases"/>
    <property type="match status" value="1"/>
</dbReference>
<evidence type="ECO:0000313" key="6">
    <source>
        <dbReference type="EMBL" id="QND72925.1"/>
    </source>
</evidence>
<feature type="domain" description="Beta-mannosidase-like galactose-binding" evidence="5">
    <location>
        <begin position="66"/>
        <end position="182"/>
    </location>
</feature>
<dbReference type="InterPro" id="IPR008979">
    <property type="entry name" value="Galactose-bd-like_sf"/>
</dbReference>
<dbReference type="EMBL" id="CP050292">
    <property type="protein sequence ID" value="QND72925.1"/>
    <property type="molecule type" value="Genomic_DNA"/>
</dbReference>
<dbReference type="Gene3D" id="2.60.40.10">
    <property type="entry name" value="Immunoglobulins"/>
    <property type="match status" value="1"/>
</dbReference>
<dbReference type="PANTHER" id="PTHR43730">
    <property type="entry name" value="BETA-MANNOSIDASE"/>
    <property type="match status" value="1"/>
</dbReference>
<dbReference type="EC" id="3.2.1.25" evidence="2"/>
<comment type="catalytic activity">
    <reaction evidence="1">
        <text>Hydrolysis of terminal, non-reducing beta-D-mannose residues in beta-D-mannosides.</text>
        <dbReference type="EC" id="3.2.1.25"/>
    </reaction>
</comment>
<dbReference type="SUPFAM" id="SSF49303">
    <property type="entry name" value="beta-Galactosidase/glucuronidase domain"/>
    <property type="match status" value="1"/>
</dbReference>
<evidence type="ECO:0000313" key="7">
    <source>
        <dbReference type="Proteomes" id="UP000515291"/>
    </source>
</evidence>
<evidence type="ECO:0000256" key="2">
    <source>
        <dbReference type="ARBA" id="ARBA00012754"/>
    </source>
</evidence>
<dbReference type="Gene3D" id="3.20.20.80">
    <property type="entry name" value="Glycosidases"/>
    <property type="match status" value="1"/>
</dbReference>
<reference evidence="7" key="1">
    <citation type="journal article" date="2020" name="Mol. Plant Microbe">
        <title>Rhizobial microsymbionts of the narrowly endemic Oxytropis species growing in Kamchatka are characterized by significant genetic diversity and possess a set of genes that are associated with T3SS and T6SS secretion systems and can affect the development of symbiosis.</title>
        <authorList>
            <person name="Safronova V."/>
            <person name="Guro P."/>
            <person name="Sazanova A."/>
            <person name="Kuznetsova I."/>
            <person name="Belimov A."/>
            <person name="Yakubov V."/>
            <person name="Chirak E."/>
            <person name="Afonin A."/>
            <person name="Gogolev Y."/>
            <person name="Andronov E."/>
            <person name="Tikhonovich I."/>
        </authorList>
    </citation>
    <scope>NUCLEOTIDE SEQUENCE [LARGE SCALE GENOMIC DNA]</scope>
    <source>
        <strain evidence="7">581</strain>
    </source>
</reference>
<dbReference type="SUPFAM" id="SSF49785">
    <property type="entry name" value="Galactose-binding domain-like"/>
    <property type="match status" value="1"/>
</dbReference>
<dbReference type="GO" id="GO:0006516">
    <property type="term" value="P:glycoprotein catabolic process"/>
    <property type="evidence" value="ECO:0007669"/>
    <property type="project" value="TreeGrafter"/>
</dbReference>
<dbReference type="PANTHER" id="PTHR43730:SF1">
    <property type="entry name" value="BETA-MANNOSIDASE"/>
    <property type="match status" value="1"/>
</dbReference>
<sequence length="826" mass="90900">MTDIRAMTGRKVQPLDSGWELALSPPQAWQEPGGLGEAIWLPAIIPGTAAGALRTLGQWSFDDPQPLHNKDVWYRVQISGRGKRKLRFEGLATFAEVFLDGRLILTGSSMFEPYEAEIVLGGEHWMHIAFRSLRGVLAGTKGPRPRWKTMMIEEPRLRFLRTTLIGHMPGWCPPVDVAGPYRSVLLIEEGIVRADNVDLRSRLDDTEGVLTLALDLSGVPEGVTPVLHCAGAEVQLRPLDIEAPPAGAARWQGTLRIPDVELWWPHTHGSPTLHAVTIDIGTVRIDLGEVGFRRIAVDRGPDGNGFALHVNGVRIFCRGACWTPIDVVSLQASDADYARDLGLVQSAGLNMVRLSGTMVYETPSFHRLCDRLGIMVWQDVMMANFDYPSDVAFAEVIRSEITTVARRLSASPSLVVMCGGSEVGQQAAMMGLPRQMRDVPLAETVIPEVLAGWCDVAYVPGSPSGGVLPFVAEAGPSHYYGVGAYLRPLDDARRANVRFASECLAFANLPDDRHFADHRLDPASNPERWLAGVPRDGGASWDFDDVREHYLQALWNEDGRSLRPSEPGRWRQLSRAITAEVIERTIDEWRRPASTTAGALIWLWRDLQPGAGWGLLDCYGRPKSAFYALRRAALPLRLSITDEGTNGLYLHLVNDTPRAAAGKLTLRCLRDGKTPVIEAVRNVTIAPHAGLSIGAFEMLDRFFDAGHCYRFGPAAHDTVHATFAAEDSDQPQEAFHFLCPPTSAVDQTIGAVLGEDDAGFFLDLQAVTATRFVEIADNKFLPDDNYFHIAFGHRKIVRLAPPRHSSDNLRPLGRISALTLSGDVKY</sequence>
<dbReference type="KEGG" id="trb:HB776_18235"/>
<proteinExistence type="predicted"/>
<protein>
    <recommendedName>
        <fullName evidence="2">beta-mannosidase</fullName>
        <ecNumber evidence="2">3.2.1.25</ecNumber>
    </recommendedName>
</protein>
<dbReference type="InterPro" id="IPR050887">
    <property type="entry name" value="Beta-mannosidase_GH2"/>
</dbReference>
<dbReference type="InterPro" id="IPR017853">
    <property type="entry name" value="GH"/>
</dbReference>
<dbReference type="AlphaFoldDB" id="A0A7G6U1P3"/>
<evidence type="ECO:0000256" key="4">
    <source>
        <dbReference type="ARBA" id="ARBA00023295"/>
    </source>
</evidence>
<keyword evidence="3 6" id="KW-0378">Hydrolase</keyword>
<accession>A0A7G6U1P3</accession>
<dbReference type="RefSeq" id="WP_184511822.1">
    <property type="nucleotide sequence ID" value="NZ_CP050292.1"/>
</dbReference>
<dbReference type="Pfam" id="PF22666">
    <property type="entry name" value="Glyco_hydro_2_N2"/>
    <property type="match status" value="1"/>
</dbReference>